<dbReference type="EMBL" id="QRGA01000001">
    <property type="protein sequence ID" value="RDV00899.1"/>
    <property type="molecule type" value="Genomic_DNA"/>
</dbReference>
<sequence length="90" mass="9927">MALPVDALTLGDALVKYESHFCVRISVHIDAGDAEEKFGEKYFRYVDEATGANQLVDIHVFRGNAELCPKQKLDFALESADIVEIGPLVC</sequence>
<organism evidence="1 2">
    <name type="scientific">Trinickia dinghuensis</name>
    <dbReference type="NCBI Taxonomy" id="2291023"/>
    <lineage>
        <taxon>Bacteria</taxon>
        <taxon>Pseudomonadati</taxon>
        <taxon>Pseudomonadota</taxon>
        <taxon>Betaproteobacteria</taxon>
        <taxon>Burkholderiales</taxon>
        <taxon>Burkholderiaceae</taxon>
        <taxon>Trinickia</taxon>
    </lineage>
</organism>
<keyword evidence="2" id="KW-1185">Reference proteome</keyword>
<gene>
    <name evidence="1" type="ORF">DWV00_03995</name>
</gene>
<reference evidence="1 2" key="1">
    <citation type="submission" date="2018-08" db="EMBL/GenBank/DDBJ databases">
        <title>Paraburkholderia sp. DHOM06 isolated from forest soil.</title>
        <authorList>
            <person name="Gao Z.-H."/>
            <person name="Qiu L.-H."/>
        </authorList>
    </citation>
    <scope>NUCLEOTIDE SEQUENCE [LARGE SCALE GENOMIC DNA]</scope>
    <source>
        <strain evidence="1 2">DHOM06</strain>
    </source>
</reference>
<dbReference type="AlphaFoldDB" id="A0A3D8K6F2"/>
<name>A0A3D8K6F2_9BURK</name>
<proteinExistence type="predicted"/>
<accession>A0A3D8K6F2</accession>
<evidence type="ECO:0000313" key="1">
    <source>
        <dbReference type="EMBL" id="RDV00899.1"/>
    </source>
</evidence>
<evidence type="ECO:0000313" key="2">
    <source>
        <dbReference type="Proteomes" id="UP000256838"/>
    </source>
</evidence>
<dbReference type="Proteomes" id="UP000256838">
    <property type="component" value="Unassembled WGS sequence"/>
</dbReference>
<protein>
    <submittedName>
        <fullName evidence="1">Uncharacterized protein</fullName>
    </submittedName>
</protein>
<comment type="caution">
    <text evidence="1">The sequence shown here is derived from an EMBL/GenBank/DDBJ whole genome shotgun (WGS) entry which is preliminary data.</text>
</comment>